<evidence type="ECO:0000313" key="1">
    <source>
        <dbReference type="EMBL" id="CEK42242.1"/>
    </source>
</evidence>
<gene>
    <name evidence="1" type="ORF">PQBR57_0289</name>
</gene>
<keyword evidence="1" id="KW-0614">Plasmid</keyword>
<organism evidence="1">
    <name type="scientific">Pseudomonas fluorescens (strain SBW25)</name>
    <dbReference type="NCBI Taxonomy" id="216595"/>
    <lineage>
        <taxon>Bacteria</taxon>
        <taxon>Pseudomonadati</taxon>
        <taxon>Pseudomonadota</taxon>
        <taxon>Gammaproteobacteria</taxon>
        <taxon>Pseudomonadales</taxon>
        <taxon>Pseudomonadaceae</taxon>
        <taxon>Pseudomonas</taxon>
    </lineage>
</organism>
<sequence>MKFPTSKLGEQDCPGVYSFGFDEEQVDSFSFRTLVLSNAIEPEHQADHFAFAMAVVASEPPFLRTQDCSWILSYLHDLRLTNALELRRHGRGMTSLVWHYAEENDAISVIRLMYAIDVAVAVLSGGWVLEHDYFTSEESRDAHRQRYMIEFQDDEEVSDVCVNLDVQYDKSLKRDLTQRVFSGVEVKFSIPDDEELFTNLGGAEEVFTVKHLVGSIKRFYKSELFWSNRGVVEFYPRFNGLPRCRLSSEPLIPVELHFLGEVQWYGSPIAYIPLHWITSVAFRGQHNPSGESLIPGDMRFC</sequence>
<reference evidence="1" key="2">
    <citation type="submission" date="2015-06" db="EMBL/GenBank/DDBJ databases">
        <title>Environmentally co-occuring mercury resistance plasmids are genetically and phenotypically diverse and confer variable context-dependent fitness effects.</title>
        <authorList>
            <person name="Hall J.P.J."/>
            <person name="Harrison E."/>
            <person name="Lilley A.K."/>
            <person name="Paterson S."/>
            <person name="Spiers A.J."/>
            <person name="Brockhurst M.A."/>
        </authorList>
    </citation>
    <scope>NUCLEOTIDE SEQUENCE [LARGE SCALE GENOMIC DNA]</scope>
    <source>
        <strain evidence="1">SBW25</strain>
        <plasmid evidence="1">pQBR57</plasmid>
    </source>
</reference>
<dbReference type="AlphaFoldDB" id="A0A0G4E5I8"/>
<reference evidence="1" key="1">
    <citation type="submission" date="2014-12" db="EMBL/GenBank/DDBJ databases">
        <authorList>
            <person name="Hall J."/>
        </authorList>
    </citation>
    <scope>NUCLEOTIDE SEQUENCE [LARGE SCALE GENOMIC DNA]</scope>
    <source>
        <strain evidence="1">SBW25</strain>
        <plasmid evidence="1">pQBR57</plasmid>
    </source>
</reference>
<name>A0A0G4E5I8_PSEFS</name>
<geneLocation type="plasmid" evidence="1">
    <name>pQBR57</name>
</geneLocation>
<protein>
    <submittedName>
        <fullName evidence="1">Uncharacterized protein</fullName>
    </submittedName>
</protein>
<proteinExistence type="predicted"/>
<accession>A0A0G4E5I8</accession>
<dbReference type="EMBL" id="LN713926">
    <property type="protein sequence ID" value="CEK42242.1"/>
    <property type="molecule type" value="Genomic_DNA"/>
</dbReference>
<dbReference type="RefSeq" id="WP_192963415.1">
    <property type="nucleotide sequence ID" value="NZ_LN713926.1"/>
</dbReference>